<feature type="domain" description="Calmodulin binding protein C-terminal" evidence="11">
    <location>
        <begin position="139"/>
        <end position="198"/>
    </location>
</feature>
<evidence type="ECO:0000259" key="9">
    <source>
        <dbReference type="Pfam" id="PF07887"/>
    </source>
</evidence>
<feature type="domain" description="Calmodulin binding protein central" evidence="10">
    <location>
        <begin position="69"/>
        <end position="134"/>
    </location>
</feature>
<dbReference type="PANTHER" id="PTHR31713">
    <property type="entry name" value="OS02G0177800 PROTEIN"/>
    <property type="match status" value="1"/>
</dbReference>
<dbReference type="OrthoDB" id="757051at2759"/>
<name>A0A2I0A109_9ASPA</name>
<keyword evidence="4" id="KW-0238">DNA-binding</keyword>
<dbReference type="InterPro" id="IPR046829">
    <property type="entry name" value="Calmod_bind_C"/>
</dbReference>
<evidence type="ECO:0000256" key="8">
    <source>
        <dbReference type="SAM" id="Phobius"/>
    </source>
</evidence>
<keyword evidence="6" id="KW-0804">Transcription</keyword>
<dbReference type="Pfam" id="PF07887">
    <property type="entry name" value="Calmodulin_bind"/>
    <property type="match status" value="1"/>
</dbReference>
<feature type="domain" description="Calmodulin binding protein-like N-terminal" evidence="9">
    <location>
        <begin position="7"/>
        <end position="56"/>
    </location>
</feature>
<dbReference type="InterPro" id="IPR046830">
    <property type="entry name" value="Calmod_bind_M"/>
</dbReference>
<evidence type="ECO:0000313" key="12">
    <source>
        <dbReference type="EMBL" id="PKA49233.1"/>
    </source>
</evidence>
<evidence type="ECO:0000256" key="3">
    <source>
        <dbReference type="ARBA" id="ARBA00023015"/>
    </source>
</evidence>
<feature type="transmembrane region" description="Helical" evidence="8">
    <location>
        <begin position="208"/>
        <end position="226"/>
    </location>
</feature>
<sequence>MKDSCSVVVRDLVFTDNSSWIRSRHFRVGVRVAQASNYQGLRIKEAITNRFIVKDHRGESYKKHYPPSLTDEVWRLEKIGKDGTFHKRLTAENIYTVEDFLKMHSVDQGRLRKILGIGMSDRTWEMTLNHAKTCVLGEKIYVYRGLQCDLLLNSICEVAGIVMGNLTLPPQDQLPKAQRELVQQMAKEAYDHWDMVEEMSGMLENSPLLSIFFTYISFFFISYHALMK</sequence>
<comment type="similarity">
    <text evidence="2">Belongs to the plant ACBP60 protein family.</text>
</comment>
<dbReference type="PANTHER" id="PTHR31713:SF42">
    <property type="entry name" value="PROTEIN SAR DEFICIENT 1"/>
    <property type="match status" value="1"/>
</dbReference>
<protein>
    <submittedName>
        <fullName evidence="12">Uncharacterized protein</fullName>
    </submittedName>
</protein>
<keyword evidence="7" id="KW-0539">Nucleus</keyword>
<dbReference type="GO" id="GO:0043565">
    <property type="term" value="F:sequence-specific DNA binding"/>
    <property type="evidence" value="ECO:0007669"/>
    <property type="project" value="TreeGrafter"/>
</dbReference>
<evidence type="ECO:0000256" key="6">
    <source>
        <dbReference type="ARBA" id="ARBA00023163"/>
    </source>
</evidence>
<dbReference type="GO" id="GO:0003700">
    <property type="term" value="F:DNA-binding transcription factor activity"/>
    <property type="evidence" value="ECO:0007669"/>
    <property type="project" value="TreeGrafter"/>
</dbReference>
<dbReference type="AlphaFoldDB" id="A0A2I0A109"/>
<accession>A0A2I0A109</accession>
<evidence type="ECO:0000256" key="7">
    <source>
        <dbReference type="ARBA" id="ARBA00023242"/>
    </source>
</evidence>
<dbReference type="EMBL" id="KZ452039">
    <property type="protein sequence ID" value="PKA49233.1"/>
    <property type="molecule type" value="Genomic_DNA"/>
</dbReference>
<evidence type="ECO:0000256" key="4">
    <source>
        <dbReference type="ARBA" id="ARBA00023125"/>
    </source>
</evidence>
<keyword evidence="3" id="KW-0805">Transcription regulation</keyword>
<dbReference type="Pfam" id="PF20452">
    <property type="entry name" value="Calmod_bind_C"/>
    <property type="match status" value="1"/>
</dbReference>
<proteinExistence type="inferred from homology"/>
<dbReference type="GO" id="GO:0005634">
    <property type="term" value="C:nucleus"/>
    <property type="evidence" value="ECO:0007669"/>
    <property type="project" value="UniProtKB-SubCell"/>
</dbReference>
<dbReference type="InterPro" id="IPR046831">
    <property type="entry name" value="Calmodulin_bind_N"/>
</dbReference>
<dbReference type="GO" id="GO:0080142">
    <property type="term" value="P:regulation of salicylic acid biosynthetic process"/>
    <property type="evidence" value="ECO:0007669"/>
    <property type="project" value="TreeGrafter"/>
</dbReference>
<dbReference type="Pfam" id="PF20451">
    <property type="entry name" value="Calmod_bind_M"/>
    <property type="match status" value="1"/>
</dbReference>
<reference evidence="12 13" key="1">
    <citation type="journal article" date="2017" name="Nature">
        <title>The Apostasia genome and the evolution of orchids.</title>
        <authorList>
            <person name="Zhang G.Q."/>
            <person name="Liu K.W."/>
            <person name="Li Z."/>
            <person name="Lohaus R."/>
            <person name="Hsiao Y.Y."/>
            <person name="Niu S.C."/>
            <person name="Wang J.Y."/>
            <person name="Lin Y.C."/>
            <person name="Xu Q."/>
            <person name="Chen L.J."/>
            <person name="Yoshida K."/>
            <person name="Fujiwara S."/>
            <person name="Wang Z.W."/>
            <person name="Zhang Y.Q."/>
            <person name="Mitsuda N."/>
            <person name="Wang M."/>
            <person name="Liu G.H."/>
            <person name="Pecoraro L."/>
            <person name="Huang H.X."/>
            <person name="Xiao X.J."/>
            <person name="Lin M."/>
            <person name="Wu X.Y."/>
            <person name="Wu W.L."/>
            <person name="Chen Y.Y."/>
            <person name="Chang S.B."/>
            <person name="Sakamoto S."/>
            <person name="Ohme-Takagi M."/>
            <person name="Yagi M."/>
            <person name="Zeng S.J."/>
            <person name="Shen C.Y."/>
            <person name="Yeh C.M."/>
            <person name="Luo Y.B."/>
            <person name="Tsai W.C."/>
            <person name="Van de Peer Y."/>
            <person name="Liu Z.J."/>
        </authorList>
    </citation>
    <scope>NUCLEOTIDE SEQUENCE [LARGE SCALE GENOMIC DNA]</scope>
    <source>
        <strain evidence="13">cv. Shenzhen</strain>
        <tissue evidence="12">Stem</tissue>
    </source>
</reference>
<gene>
    <name evidence="12" type="ORF">AXF42_Ash014135</name>
</gene>
<evidence type="ECO:0000259" key="11">
    <source>
        <dbReference type="Pfam" id="PF20452"/>
    </source>
</evidence>
<evidence type="ECO:0000256" key="1">
    <source>
        <dbReference type="ARBA" id="ARBA00004123"/>
    </source>
</evidence>
<comment type="subcellular location">
    <subcellularLocation>
        <location evidence="1">Nucleus</location>
    </subcellularLocation>
</comment>
<evidence type="ECO:0000259" key="10">
    <source>
        <dbReference type="Pfam" id="PF20451"/>
    </source>
</evidence>
<dbReference type="GO" id="GO:0005516">
    <property type="term" value="F:calmodulin binding"/>
    <property type="evidence" value="ECO:0007669"/>
    <property type="project" value="InterPro"/>
</dbReference>
<keyword evidence="8" id="KW-1133">Transmembrane helix</keyword>
<evidence type="ECO:0000313" key="13">
    <source>
        <dbReference type="Proteomes" id="UP000236161"/>
    </source>
</evidence>
<dbReference type="STRING" id="1088818.A0A2I0A109"/>
<dbReference type="Proteomes" id="UP000236161">
    <property type="component" value="Unassembled WGS sequence"/>
</dbReference>
<keyword evidence="5" id="KW-0010">Activator</keyword>
<keyword evidence="8" id="KW-0812">Transmembrane</keyword>
<keyword evidence="8" id="KW-0472">Membrane</keyword>
<evidence type="ECO:0000256" key="5">
    <source>
        <dbReference type="ARBA" id="ARBA00023159"/>
    </source>
</evidence>
<dbReference type="InterPro" id="IPR012416">
    <property type="entry name" value="CBP60"/>
</dbReference>
<organism evidence="12 13">
    <name type="scientific">Apostasia shenzhenica</name>
    <dbReference type="NCBI Taxonomy" id="1088818"/>
    <lineage>
        <taxon>Eukaryota</taxon>
        <taxon>Viridiplantae</taxon>
        <taxon>Streptophyta</taxon>
        <taxon>Embryophyta</taxon>
        <taxon>Tracheophyta</taxon>
        <taxon>Spermatophyta</taxon>
        <taxon>Magnoliopsida</taxon>
        <taxon>Liliopsida</taxon>
        <taxon>Asparagales</taxon>
        <taxon>Orchidaceae</taxon>
        <taxon>Apostasioideae</taxon>
        <taxon>Apostasia</taxon>
    </lineage>
</organism>
<keyword evidence="13" id="KW-1185">Reference proteome</keyword>
<evidence type="ECO:0000256" key="2">
    <source>
        <dbReference type="ARBA" id="ARBA00007214"/>
    </source>
</evidence>